<evidence type="ECO:0000256" key="6">
    <source>
        <dbReference type="ARBA" id="ARBA00023163"/>
    </source>
</evidence>
<name>A0A811NB29_9POAL</name>
<evidence type="ECO:0000256" key="5">
    <source>
        <dbReference type="ARBA" id="ARBA00023125"/>
    </source>
</evidence>
<proteinExistence type="predicted"/>
<feature type="region of interest" description="Disordered" evidence="8">
    <location>
        <begin position="532"/>
        <end position="568"/>
    </location>
</feature>
<evidence type="ECO:0000256" key="2">
    <source>
        <dbReference type="ARBA" id="ARBA00022771"/>
    </source>
</evidence>
<dbReference type="EMBL" id="CAJGYO010000004">
    <property type="protein sequence ID" value="CAD6224249.1"/>
    <property type="molecule type" value="Genomic_DNA"/>
</dbReference>
<keyword evidence="1" id="KW-0479">Metal-binding</keyword>
<protein>
    <recommendedName>
        <fullName evidence="9">BED-type domain-containing protein</fullName>
    </recommendedName>
</protein>
<dbReference type="InterPro" id="IPR025525">
    <property type="entry name" value="hAT-like_transposase_RNase-H"/>
</dbReference>
<evidence type="ECO:0000259" key="9">
    <source>
        <dbReference type="PROSITE" id="PS50808"/>
    </source>
</evidence>
<feature type="compositionally biased region" description="Polar residues" evidence="8">
    <location>
        <begin position="533"/>
        <end position="543"/>
    </location>
</feature>
<feature type="domain" description="BED-type" evidence="9">
    <location>
        <begin position="116"/>
        <end position="177"/>
    </location>
</feature>
<keyword evidence="2 7" id="KW-0863">Zinc-finger</keyword>
<dbReference type="PANTHER" id="PTHR46481:SF7">
    <property type="entry name" value="ZINC FINGER BED DOMAIN-CONTAINING PROTEIN RICESLEEPER 2-LIKE"/>
    <property type="match status" value="1"/>
</dbReference>
<reference evidence="10" key="1">
    <citation type="submission" date="2020-10" db="EMBL/GenBank/DDBJ databases">
        <authorList>
            <person name="Han B."/>
            <person name="Lu T."/>
            <person name="Zhao Q."/>
            <person name="Huang X."/>
            <person name="Zhao Y."/>
        </authorList>
    </citation>
    <scope>NUCLEOTIDE SEQUENCE</scope>
</reference>
<dbReference type="SUPFAM" id="SSF53098">
    <property type="entry name" value="Ribonuclease H-like"/>
    <property type="match status" value="1"/>
</dbReference>
<evidence type="ECO:0000313" key="11">
    <source>
        <dbReference type="Proteomes" id="UP000604825"/>
    </source>
</evidence>
<keyword evidence="3" id="KW-0862">Zinc</keyword>
<keyword evidence="11" id="KW-1185">Reference proteome</keyword>
<dbReference type="InterPro" id="IPR052035">
    <property type="entry name" value="ZnF_BED_domain_contain"/>
</dbReference>
<dbReference type="AlphaFoldDB" id="A0A811NB29"/>
<organism evidence="10 11">
    <name type="scientific">Miscanthus lutarioriparius</name>
    <dbReference type="NCBI Taxonomy" id="422564"/>
    <lineage>
        <taxon>Eukaryota</taxon>
        <taxon>Viridiplantae</taxon>
        <taxon>Streptophyta</taxon>
        <taxon>Embryophyta</taxon>
        <taxon>Tracheophyta</taxon>
        <taxon>Spermatophyta</taxon>
        <taxon>Magnoliopsida</taxon>
        <taxon>Liliopsida</taxon>
        <taxon>Poales</taxon>
        <taxon>Poaceae</taxon>
        <taxon>PACMAD clade</taxon>
        <taxon>Panicoideae</taxon>
        <taxon>Andropogonodae</taxon>
        <taxon>Andropogoneae</taxon>
        <taxon>Saccharinae</taxon>
        <taxon>Miscanthus</taxon>
    </lineage>
</organism>
<dbReference type="Proteomes" id="UP000604825">
    <property type="component" value="Unassembled WGS sequence"/>
</dbReference>
<dbReference type="InterPro" id="IPR012337">
    <property type="entry name" value="RNaseH-like_sf"/>
</dbReference>
<feature type="compositionally biased region" description="Polar residues" evidence="8">
    <location>
        <begin position="468"/>
        <end position="487"/>
    </location>
</feature>
<dbReference type="PANTHER" id="PTHR46481">
    <property type="entry name" value="ZINC FINGER BED DOMAIN-CONTAINING PROTEIN 4"/>
    <property type="match status" value="1"/>
</dbReference>
<accession>A0A811NB29</accession>
<dbReference type="OrthoDB" id="785030at2759"/>
<feature type="region of interest" description="Disordered" evidence="8">
    <location>
        <begin position="468"/>
        <end position="491"/>
    </location>
</feature>
<evidence type="ECO:0000313" key="10">
    <source>
        <dbReference type="EMBL" id="CAD6224249.1"/>
    </source>
</evidence>
<feature type="compositionally biased region" description="Low complexity" evidence="8">
    <location>
        <begin position="544"/>
        <end position="561"/>
    </location>
</feature>
<evidence type="ECO:0000256" key="4">
    <source>
        <dbReference type="ARBA" id="ARBA00023015"/>
    </source>
</evidence>
<gene>
    <name evidence="10" type="ORF">NCGR_LOCUS16555</name>
</gene>
<evidence type="ECO:0000256" key="1">
    <source>
        <dbReference type="ARBA" id="ARBA00022723"/>
    </source>
</evidence>
<dbReference type="SMART" id="SM00614">
    <property type="entry name" value="ZnF_BED"/>
    <property type="match status" value="1"/>
</dbReference>
<evidence type="ECO:0000256" key="3">
    <source>
        <dbReference type="ARBA" id="ARBA00022833"/>
    </source>
</evidence>
<dbReference type="InterPro" id="IPR003656">
    <property type="entry name" value="Znf_BED"/>
</dbReference>
<dbReference type="GO" id="GO:0003677">
    <property type="term" value="F:DNA binding"/>
    <property type="evidence" value="ECO:0007669"/>
    <property type="project" value="UniProtKB-KW"/>
</dbReference>
<dbReference type="Pfam" id="PF02892">
    <property type="entry name" value="zf-BED"/>
    <property type="match status" value="1"/>
</dbReference>
<keyword evidence="4" id="KW-0805">Transcription regulation</keyword>
<sequence length="568" mass="64079">MFGTHRAWGEQDCYREKDLVKERCMETIKIGAPYVPPIESCRHTVGQSDMTCICRILTIEELLIMSQLEEDIDQEISNWVESHGNEEDFAGGDGGAAGKEVINVDVEEEKPRKQIPARSNMWQHFAKIKVDGVVVKGKCNYCNTKIMAHPVHNGTSGMRKHFNTCKSNPHRASDDEKQGVLQVNQGNGVGTWKFDPELLRSAFAEMIIEDEEPFAKVKDGFKEVDNSIKRVQAVVRFIKNGTSRLVKFRECTELEKVDSKAFLSLDVCTRWNSTHDMLAAACTYEKVFTRYADEDPYYHIELLSDIKPGVPGPGVPEENDWDNARKLIEFLGHFADIRRHVSASLSVNAHTYFHEIGEVNVLVNDWMSSGDSVQVAMGKRMKDKYDKYWGQWHENLEVQNEKGKGKEKEKENINLLIFVVVVLDPRYKLSEYTELAIEEMYGVGVGQKVWAAVTKCLRDLFEEYRDTNSQASDVNQQSSDSPQSTQGGDCARKMKTRVAKRTRLTNGSSSCSRGKIIQEFKDKAILDGHAAMSQIQGSKNKMVTSTNISSQPSKSSQASKNKSTDKSS</sequence>
<dbReference type="PROSITE" id="PS50808">
    <property type="entry name" value="ZF_BED"/>
    <property type="match status" value="1"/>
</dbReference>
<keyword evidence="5" id="KW-0238">DNA-binding</keyword>
<evidence type="ECO:0000256" key="7">
    <source>
        <dbReference type="PROSITE-ProRule" id="PRU00027"/>
    </source>
</evidence>
<dbReference type="Pfam" id="PF14372">
    <property type="entry name" value="hAT-like_RNase-H"/>
    <property type="match status" value="1"/>
</dbReference>
<dbReference type="GO" id="GO:0008270">
    <property type="term" value="F:zinc ion binding"/>
    <property type="evidence" value="ECO:0007669"/>
    <property type="project" value="UniProtKB-KW"/>
</dbReference>
<keyword evidence="6" id="KW-0804">Transcription</keyword>
<comment type="caution">
    <text evidence="10">The sequence shown here is derived from an EMBL/GenBank/DDBJ whole genome shotgun (WGS) entry which is preliminary data.</text>
</comment>
<evidence type="ECO:0000256" key="8">
    <source>
        <dbReference type="SAM" id="MobiDB-lite"/>
    </source>
</evidence>